<evidence type="ECO:0000256" key="1">
    <source>
        <dbReference type="SAM" id="Phobius"/>
    </source>
</evidence>
<reference evidence="2" key="1">
    <citation type="submission" date="2023-04" db="EMBL/GenBank/DDBJ databases">
        <title>Genome dynamics across the evolutionary transition to endosymbiosis.</title>
        <authorList>
            <person name="Siozios S."/>
            <person name="Nadal-Jimenez P."/>
            <person name="Azagi T."/>
            <person name="Sprong H."/>
            <person name="Frost C.L."/>
            <person name="Parratt S.R."/>
            <person name="Taylor G."/>
            <person name="Brettell L."/>
            <person name="Lew K.C."/>
            <person name="Croft L."/>
            <person name="King K.C."/>
            <person name="Brockhurst M.A."/>
            <person name="Hypsa V."/>
            <person name="Novakova E."/>
            <person name="Darby A.C."/>
            <person name="Hurst G.D.D."/>
        </authorList>
    </citation>
    <scope>NUCLEOTIDE SEQUENCE</scope>
    <source>
        <strain evidence="2">AIh</strain>
        <plasmid evidence="2">paIh2</plasmid>
    </source>
</reference>
<feature type="transmembrane region" description="Helical" evidence="1">
    <location>
        <begin position="20"/>
        <end position="43"/>
    </location>
</feature>
<dbReference type="EMBL" id="CP123492">
    <property type="protein sequence ID" value="WGL93851.1"/>
    <property type="molecule type" value="Genomic_DNA"/>
</dbReference>
<organism evidence="2 3">
    <name type="scientific">Arsenophonus nasoniae</name>
    <name type="common">son-killer infecting Nasonia vitripennis</name>
    <dbReference type="NCBI Taxonomy" id="638"/>
    <lineage>
        <taxon>Bacteria</taxon>
        <taxon>Pseudomonadati</taxon>
        <taxon>Pseudomonadota</taxon>
        <taxon>Gammaproteobacteria</taxon>
        <taxon>Enterobacterales</taxon>
        <taxon>Morganellaceae</taxon>
        <taxon>Arsenophonus</taxon>
    </lineage>
</organism>
<accession>A0AA95GFQ1</accession>
<feature type="transmembrane region" description="Helical" evidence="1">
    <location>
        <begin position="112"/>
        <end position="134"/>
    </location>
</feature>
<keyword evidence="2" id="KW-0614">Plasmid</keyword>
<sequence length="190" mass="20638">MQKIIALLTGLTKTQAISKAINFTFAAFFMLLVSCFYTVGVGAGSISPKAVIQLTKQNPDLQIIAFGWGMTEALWILGISCLGLAIVEYFSQKTTQPRWVNAVLKPNAYLKWMVEMLYWSAIILLMVGFTASNLGLDVSQIQLFAVNANLPSPLIFFLSLGQAALMSSGLLAVLGVVDNLSALKKRTQKA</sequence>
<geneLocation type="plasmid" evidence="2 3">
    <name>paIh2</name>
</geneLocation>
<dbReference type="PROSITE" id="PS51257">
    <property type="entry name" value="PROKAR_LIPOPROTEIN"/>
    <property type="match status" value="1"/>
</dbReference>
<keyword evidence="1" id="KW-0472">Membrane</keyword>
<dbReference type="Proteomes" id="UP001177597">
    <property type="component" value="Plasmid paIh2"/>
</dbReference>
<keyword evidence="1" id="KW-0812">Transmembrane</keyword>
<feature type="transmembrane region" description="Helical" evidence="1">
    <location>
        <begin position="63"/>
        <end position="91"/>
    </location>
</feature>
<protein>
    <submittedName>
        <fullName evidence="2">Uncharacterized protein</fullName>
    </submittedName>
</protein>
<keyword evidence="1" id="KW-1133">Transmembrane helix</keyword>
<dbReference type="RefSeq" id="WP_280628292.1">
    <property type="nucleotide sequence ID" value="NZ_CP123492.1"/>
</dbReference>
<evidence type="ECO:0000313" key="2">
    <source>
        <dbReference type="EMBL" id="WGL93851.1"/>
    </source>
</evidence>
<dbReference type="AlphaFoldDB" id="A0AA95GFQ1"/>
<evidence type="ECO:0000313" key="3">
    <source>
        <dbReference type="Proteomes" id="UP001177597"/>
    </source>
</evidence>
<name>A0AA95GFQ1_9GAMM</name>
<feature type="transmembrane region" description="Helical" evidence="1">
    <location>
        <begin position="154"/>
        <end position="177"/>
    </location>
</feature>
<proteinExistence type="predicted"/>
<gene>
    <name evidence="2" type="ORF">QE207_00795</name>
</gene>